<evidence type="ECO:0000313" key="1">
    <source>
        <dbReference type="EMBL" id="BCU82351.1"/>
    </source>
</evidence>
<evidence type="ECO:0000313" key="2">
    <source>
        <dbReference type="Proteomes" id="UP000677436"/>
    </source>
</evidence>
<dbReference type="AlphaFoldDB" id="A0A8D5ZPG9"/>
<organism evidence="1 2">
    <name type="scientific">Polycladomyces abyssicola</name>
    <dbReference type="NCBI Taxonomy" id="1125966"/>
    <lineage>
        <taxon>Bacteria</taxon>
        <taxon>Bacillati</taxon>
        <taxon>Bacillota</taxon>
        <taxon>Bacilli</taxon>
        <taxon>Bacillales</taxon>
        <taxon>Thermoactinomycetaceae</taxon>
        <taxon>Polycladomyces</taxon>
    </lineage>
</organism>
<name>A0A8D5ZPG9_9BACL</name>
<dbReference type="EMBL" id="AP024601">
    <property type="protein sequence ID" value="BCU82351.1"/>
    <property type="molecule type" value="Genomic_DNA"/>
</dbReference>
<dbReference type="Proteomes" id="UP000677436">
    <property type="component" value="Chromosome"/>
</dbReference>
<proteinExistence type="predicted"/>
<reference evidence="1" key="1">
    <citation type="journal article" date="2013" name="Int. J. Syst. Evol. Microbiol.">
        <title>Polycladomyces abyssicola gen. nov., sp. nov., a thermophilic filamentous bacterium isolated from hemipelagic sediment.</title>
        <authorList>
            <person name="Tsubouchi T."/>
            <person name="Shimane Y."/>
            <person name="Mori K."/>
            <person name="Usui K."/>
            <person name="Hiraki T."/>
            <person name="Tame A."/>
            <person name="Uematsu K."/>
            <person name="Maruyama T."/>
            <person name="Hatada Y."/>
        </authorList>
    </citation>
    <scope>NUCLEOTIDE SEQUENCE</scope>
    <source>
        <strain evidence="1">JIR-001</strain>
    </source>
</reference>
<reference evidence="1" key="2">
    <citation type="journal article" date="2021" name="Microbiol. Resour. Announc.">
        <title>Complete Genome Sequence of Polycladomyces abyssicola JIR-001T, Isolated from Hemipelagic Sediment in Deep Seawater.</title>
        <authorList>
            <person name="Tsubouchi T."/>
            <person name="Kaneko Y."/>
        </authorList>
    </citation>
    <scope>NUCLEOTIDE SEQUENCE</scope>
    <source>
        <strain evidence="1">JIR-001</strain>
    </source>
</reference>
<gene>
    <name evidence="1" type="ORF">JIR001_21340</name>
</gene>
<accession>A0A8D5ZPG9</accession>
<keyword evidence="2" id="KW-1185">Reference proteome</keyword>
<dbReference type="KEGG" id="pabs:JIR001_21340"/>
<sequence>MEERNLRTHPSRMRCPQCGGLHFLETGQLFALTPMSKTADGQTRLHTEDAVPVLNYLCRQCGHILLYSAKHLKRI</sequence>
<protein>
    <submittedName>
        <fullName evidence="1">Uncharacterized protein</fullName>
    </submittedName>
</protein>